<dbReference type="AlphaFoldDB" id="A0A2P2PHU7"/>
<proteinExistence type="predicted"/>
<name>A0A2P2PHU7_RHIMU</name>
<protein>
    <submittedName>
        <fullName evidence="1">Uncharacterized protein</fullName>
    </submittedName>
</protein>
<dbReference type="EMBL" id="GGEC01073836">
    <property type="protein sequence ID" value="MBX54320.1"/>
    <property type="molecule type" value="Transcribed_RNA"/>
</dbReference>
<accession>A0A2P2PHU7</accession>
<organism evidence="1">
    <name type="scientific">Rhizophora mucronata</name>
    <name type="common">Asiatic mangrove</name>
    <dbReference type="NCBI Taxonomy" id="61149"/>
    <lineage>
        <taxon>Eukaryota</taxon>
        <taxon>Viridiplantae</taxon>
        <taxon>Streptophyta</taxon>
        <taxon>Embryophyta</taxon>
        <taxon>Tracheophyta</taxon>
        <taxon>Spermatophyta</taxon>
        <taxon>Magnoliopsida</taxon>
        <taxon>eudicotyledons</taxon>
        <taxon>Gunneridae</taxon>
        <taxon>Pentapetalae</taxon>
        <taxon>rosids</taxon>
        <taxon>fabids</taxon>
        <taxon>Malpighiales</taxon>
        <taxon>Rhizophoraceae</taxon>
        <taxon>Rhizophora</taxon>
    </lineage>
</organism>
<reference evidence="1" key="1">
    <citation type="submission" date="2018-02" db="EMBL/GenBank/DDBJ databases">
        <title>Rhizophora mucronata_Transcriptome.</title>
        <authorList>
            <person name="Meera S.P."/>
            <person name="Sreeshan A."/>
            <person name="Augustine A."/>
        </authorList>
    </citation>
    <scope>NUCLEOTIDE SEQUENCE</scope>
    <source>
        <tissue evidence="1">Leaf</tissue>
    </source>
</reference>
<sequence length="56" mass="6742">MTIIIIATQALFSIQTEWRNLACMKTKRQHKFLLERKNRNRLGQNHAKKKKNLFCK</sequence>
<evidence type="ECO:0000313" key="1">
    <source>
        <dbReference type="EMBL" id="MBX54320.1"/>
    </source>
</evidence>